<comment type="catalytic activity">
    <reaction evidence="19">
        <text>a 5'-end (5'-triphosphoguanosine)-adenylyl-adenylyl-cytidylyl-adenosine in mRNA + 2 S-adenosyl-L-methionine = a 5'-end (N(7)-methyl 5'-triphosphoguanosine)-(2'-O-methyladenylyl)-adenylyl-cytidylyl-adenosine in mRNA + 2 S-adenosyl-L-homocysteine + H(+)</text>
        <dbReference type="Rhea" id="RHEA:65376"/>
        <dbReference type="Rhea" id="RHEA-COMP:16797"/>
        <dbReference type="Rhea" id="RHEA-COMP:16798"/>
        <dbReference type="ChEBI" id="CHEBI:15378"/>
        <dbReference type="ChEBI" id="CHEBI:57856"/>
        <dbReference type="ChEBI" id="CHEBI:59789"/>
        <dbReference type="ChEBI" id="CHEBI:156483"/>
        <dbReference type="ChEBI" id="CHEBI:156484"/>
        <dbReference type="EC" id="2.1.1.375"/>
    </reaction>
</comment>
<evidence type="ECO:0000256" key="15">
    <source>
        <dbReference type="ARBA" id="ARBA00024499"/>
    </source>
</evidence>
<dbReference type="GO" id="GO:0004482">
    <property type="term" value="F:mRNA 5'-cap (guanine-N7-)-methyltransferase activity"/>
    <property type="evidence" value="ECO:0007669"/>
    <property type="project" value="InterPro"/>
</dbReference>
<dbReference type="InterPro" id="IPR014023">
    <property type="entry name" value="Mononeg_RNA_pol_cat"/>
</dbReference>
<evidence type="ECO:0000256" key="5">
    <source>
        <dbReference type="ARBA" id="ARBA00022679"/>
    </source>
</evidence>
<accession>A0A0S1WFA5</accession>
<evidence type="ECO:0000256" key="10">
    <source>
        <dbReference type="ARBA" id="ARBA00022844"/>
    </source>
</evidence>
<evidence type="ECO:0000259" key="21">
    <source>
        <dbReference type="PROSITE" id="PS50526"/>
    </source>
</evidence>
<evidence type="ECO:0000256" key="19">
    <source>
        <dbReference type="ARBA" id="ARBA00047370"/>
    </source>
</evidence>
<dbReference type="Proteomes" id="UP000282022">
    <property type="component" value="Segment"/>
</dbReference>
<keyword evidence="23" id="KW-1185">Reference proteome</keyword>
<keyword evidence="7" id="KW-0548">Nucleotidyltransferase</keyword>
<dbReference type="GeneID" id="80521785"/>
<evidence type="ECO:0000256" key="4">
    <source>
        <dbReference type="ARBA" id="ARBA00022664"/>
    </source>
</evidence>
<comment type="subcellular location">
    <subcellularLocation>
        <location evidence="1">Virion</location>
    </subcellularLocation>
</comment>
<comment type="catalytic activity">
    <reaction evidence="20">
        <text>GTP + H2O = GDP + phosphate + H(+)</text>
        <dbReference type="Rhea" id="RHEA:19669"/>
        <dbReference type="ChEBI" id="CHEBI:15377"/>
        <dbReference type="ChEBI" id="CHEBI:15378"/>
        <dbReference type="ChEBI" id="CHEBI:37565"/>
        <dbReference type="ChEBI" id="CHEBI:43474"/>
        <dbReference type="ChEBI" id="CHEBI:58189"/>
    </reaction>
</comment>
<keyword evidence="13" id="KW-0511">Multifunctional enzyme</keyword>
<feature type="non-terminal residue" evidence="22">
    <location>
        <position position="1531"/>
    </location>
</feature>
<evidence type="ECO:0000256" key="3">
    <source>
        <dbReference type="ARBA" id="ARBA00022484"/>
    </source>
</evidence>
<evidence type="ECO:0000256" key="11">
    <source>
        <dbReference type="ARBA" id="ARBA00022953"/>
    </source>
</evidence>
<evidence type="ECO:0000256" key="2">
    <source>
        <dbReference type="ARBA" id="ARBA00012494"/>
    </source>
</evidence>
<evidence type="ECO:0000256" key="14">
    <source>
        <dbReference type="ARBA" id="ARBA00024494"/>
    </source>
</evidence>
<evidence type="ECO:0000256" key="18">
    <source>
        <dbReference type="ARBA" id="ARBA00047332"/>
    </source>
</evidence>
<evidence type="ECO:0000256" key="6">
    <source>
        <dbReference type="ARBA" id="ARBA00022691"/>
    </source>
</evidence>
<dbReference type="EMBL" id="KT598229">
    <property type="protein sequence ID" value="ALM62229.1"/>
    <property type="molecule type" value="Genomic_RNA"/>
</dbReference>
<keyword evidence="5" id="KW-0808">Transferase</keyword>
<keyword evidence="6" id="KW-0949">S-adenosyl-L-methionine</keyword>
<evidence type="ECO:0000256" key="13">
    <source>
        <dbReference type="ARBA" id="ARBA00023268"/>
    </source>
</evidence>
<keyword evidence="4" id="KW-0507">mRNA processing</keyword>
<evidence type="ECO:0000256" key="9">
    <source>
        <dbReference type="ARBA" id="ARBA00022840"/>
    </source>
</evidence>
<dbReference type="InterPro" id="IPR026890">
    <property type="entry name" value="Mononeg_mRNAcap"/>
</dbReference>
<evidence type="ECO:0000256" key="7">
    <source>
        <dbReference type="ARBA" id="ARBA00022695"/>
    </source>
</evidence>
<dbReference type="GO" id="GO:0005524">
    <property type="term" value="F:ATP binding"/>
    <property type="evidence" value="ECO:0007669"/>
    <property type="project" value="UniProtKB-KW"/>
</dbReference>
<evidence type="ECO:0000256" key="20">
    <source>
        <dbReference type="ARBA" id="ARBA00048548"/>
    </source>
</evidence>
<dbReference type="EC" id="2.7.7.48" evidence="2"/>
<comment type="catalytic activity">
    <reaction evidence="18">
        <text>a 5'-end (5'-triphosphoguanosine)-adenylyl-adenylyl-cytidylyl-adenosine in mRNA + S-adenosyl-L-methionine = a 5'-end (5'-triphosphoguanosine)-(2'-O-methyladenylyl)-adenylyl-cytidylyl-adenosine in mRNA + S-adenosyl-L-homocysteine + H(+)</text>
        <dbReference type="Rhea" id="RHEA:65380"/>
        <dbReference type="Rhea" id="RHEA-COMP:16797"/>
        <dbReference type="Rhea" id="RHEA-COMP:16801"/>
        <dbReference type="ChEBI" id="CHEBI:15378"/>
        <dbReference type="ChEBI" id="CHEBI:57856"/>
        <dbReference type="ChEBI" id="CHEBI:59789"/>
        <dbReference type="ChEBI" id="CHEBI:156482"/>
        <dbReference type="ChEBI" id="CHEBI:156484"/>
    </reaction>
</comment>
<evidence type="ECO:0000256" key="8">
    <source>
        <dbReference type="ARBA" id="ARBA00022741"/>
    </source>
</evidence>
<dbReference type="Pfam" id="PF14318">
    <property type="entry name" value="Mononeg_mRNAcap"/>
    <property type="match status" value="1"/>
</dbReference>
<dbReference type="PROSITE" id="PS50526">
    <property type="entry name" value="RDRP_SSRNA_NEG_NONSEG"/>
    <property type="match status" value="1"/>
</dbReference>
<dbReference type="KEGG" id="vg:80521785"/>
<evidence type="ECO:0000256" key="1">
    <source>
        <dbReference type="ARBA" id="ARBA00004328"/>
    </source>
</evidence>
<organism evidence="22 23">
    <name type="scientific">Soybean leaf-associated negative-stranded RNA virus 4</name>
    <dbReference type="NCBI Taxonomy" id="1719051"/>
    <lineage>
        <taxon>Viruses</taxon>
        <taxon>Riboviria</taxon>
        <taxon>Orthornavirae</taxon>
        <taxon>Negarnaviricota</taxon>
        <taxon>Haploviricotina</taxon>
        <taxon>Monjiviricetes</taxon>
        <taxon>Mononegavirales</taxon>
        <taxon>Mymonaviridae</taxon>
        <taxon>Phyllomonavirus</taxon>
        <taxon>Phyllomonavirus phyllospherae</taxon>
    </lineage>
</organism>
<protein>
    <recommendedName>
        <fullName evidence="2">RNA-directed RNA polymerase</fullName>
        <ecNumber evidence="2">2.7.7.48</ecNumber>
    </recommendedName>
    <alternativeName>
        <fullName evidence="17">Replicase</fullName>
    </alternativeName>
    <alternativeName>
        <fullName evidence="16">Transcriptase</fullName>
    </alternativeName>
</protein>
<keyword evidence="3 22" id="KW-0696">RNA-directed RNA polymerase</keyword>
<dbReference type="RefSeq" id="YP_010784559.1">
    <property type="nucleotide sequence ID" value="NC_075299.1"/>
</dbReference>
<dbReference type="GO" id="GO:0003968">
    <property type="term" value="F:RNA-directed RNA polymerase activity"/>
    <property type="evidence" value="ECO:0007669"/>
    <property type="project" value="UniProtKB-KW"/>
</dbReference>
<keyword evidence="10" id="KW-0946">Virion</keyword>
<sequence length="1531" mass="171301">MTSIDEASEHDARDQSLLQRLARNLFGSEDDFEDDEVDDEGFGAFRPDLVAQSLKNPLIDTPLLKVQAVLEKRIPDPNVRSKAGHFRETRFVQWMKTTFPNCSYRPWTAETTVKLIIWIEENSKGHEMASNTVPVSIWKSFMKNWAGNVTDDTFSVSDIDPLTKSAWNAWREIQLAWNIRRADSMKGNPDPFTRSIAGKTFLVTSKLVAFERSEGVVAYGSSDMFLAVHDSLQARFGAHLALDILRGPTFPEQLTHSLYIAQCKWQEQVILKYKNPGYEVAKAPESLWKCYSSRLAGGSYEENDAYARMVAKTKHKETAIPLPESAITGEFLTDRLDEIIRSVTDVTTAVEMSGLIKNVGHPIIDPISSGLSTKTYGRARDKAIPSVRNKCVYVACHLILKNYIAKEGKWPPLYFERSSNVEPSRLETLRNAAWLDLTDGAYPLEDWQHAQFGKFREFNYHEDYLPLIKDSSCAPPLSMLKNFYDGKGAKRSMRRLLLRIIESDDIDTRKLVSDVSQNIIDPDDLLILLYPKECEFKLSARMFCMLSLRLRLFFSIVSENTKEGIYPYLPYTSMVMSNAELQETLLKMTGPAGDETLFIEVDLSRWNLCFRDSHMKPLGERFDAIFGVENVFGRAHEIFSKSLLCTLVPDSRVDALEDPVDFSRESDNCYPHHEGGLEGIDQPGWTSKTIAELYWAMWGEKVRFKLLGQGDNQTLAIVRAPGDPEPMSDFSNRIMAKIEKTFADMNHVAKPEEFVNSTKQLTYGKVFYVSGKCYPMTLKYASKISTVTSSDIVTFSDASGSIFSSSVGSAMNSRDPLRVWLLSMIHANQFFTDCMKGDSFFGFGHTVNNLTRSDDMMTLFLTIPSVLGGLPISTATNFICRNEPDPLTSALAFLQCLDLPVTSKYLMALTKDVLYSPKPKIETLIMDPFALPLISPVSPATLMHEAALPLVRGAANRDISQLVSWSTSQESSLLREALVSTRPFFPVVLRDVYDVSALGKAEELQKMFTLTRTFIQAAKNHPVETDMMSADQSFVSALSVRFHNALRQNKGSLPRRSSLKFAQELRTRWGVEKGVIQGIEAEHPLDHVATRTKTGGSGVVAQFVGDIANWVSKRGPARIYLGGKTQERRVKSGYELKPVPALSALKKLVLATTAGEMTEDVWKVFRYVCSTRTPHTLENLCTVMPRTGGGVIAHRYDDMQSSGMIGPVGNLSHGAYIVFSSDRVEGISGGKVDYPVAFQQFFSYLSALGRQSLFSDDPSPDSIIIPLSAVDMEPLVQERLELTKPVSLPALNTELERNRFCYVPEVEIILGTNMYRGRIVETSKALSRPALFLAGAIITEQLASSLSRAKLEMTEDERPTYAKLDVAVFSALGSKVIHTALTISGAWIATFNYFRLMGDAPTRYSSTSLVYRIARNLSNYMTANVLKDPEAAEWINREDLFSVRGGVSGFSMATEAYERNLAENILNLLFSPLLSGKNVEPILPAVGKGLDKVMVARLFFSRALWIVSVQFSETREGTAKRAFREISRIPK</sequence>
<feature type="domain" description="RdRp catalytic" evidence="21">
    <location>
        <begin position="595"/>
        <end position="771"/>
    </location>
</feature>
<comment type="catalytic activity">
    <reaction evidence="14">
        <text>a 5'-end triphospho-adenylyl-adenylyl-cytidylyl-adenosine in mRNA + GDP + H(+) = a 5'-end (5'-triphosphoguanosine)-adenylyl-adenylyl-cytidylyl-adenosine in mRNA + diphosphate</text>
        <dbReference type="Rhea" id="RHEA:65436"/>
        <dbReference type="Rhea" id="RHEA-COMP:16797"/>
        <dbReference type="Rhea" id="RHEA-COMP:16799"/>
        <dbReference type="ChEBI" id="CHEBI:15378"/>
        <dbReference type="ChEBI" id="CHEBI:33019"/>
        <dbReference type="ChEBI" id="CHEBI:58189"/>
        <dbReference type="ChEBI" id="CHEBI:156484"/>
        <dbReference type="ChEBI" id="CHEBI:156503"/>
        <dbReference type="EC" id="2.7.7.88"/>
    </reaction>
</comment>
<proteinExistence type="predicted"/>
<keyword evidence="12" id="KW-0506">mRNA capping</keyword>
<evidence type="ECO:0000256" key="16">
    <source>
        <dbReference type="ARBA" id="ARBA00030436"/>
    </source>
</evidence>
<evidence type="ECO:0000313" key="23">
    <source>
        <dbReference type="Proteomes" id="UP000282022"/>
    </source>
</evidence>
<reference evidence="22 23" key="1">
    <citation type="journal article" date="2016" name="Virus Res.">
        <title>Novel mycoviruses discovered from metatranscriptomics survey of soybean phyllosphere phytobiomes.</title>
        <authorList>
            <person name="Marzano S.Y."/>
            <person name="Domier L.L."/>
        </authorList>
    </citation>
    <scope>NUCLEOTIDE SEQUENCE [LARGE SCALE GENOMIC DNA]</scope>
    <source>
        <strain evidence="22">SaNSRV1-1</strain>
    </source>
</reference>
<keyword evidence="8" id="KW-0547">Nucleotide-binding</keyword>
<evidence type="ECO:0000256" key="17">
    <source>
        <dbReference type="ARBA" id="ARBA00031012"/>
    </source>
</evidence>
<dbReference type="GO" id="GO:0044423">
    <property type="term" value="C:virion component"/>
    <property type="evidence" value="ECO:0007669"/>
    <property type="project" value="UniProtKB-KW"/>
</dbReference>
<name>A0A0S1WFA5_9MONO</name>
<comment type="catalytic activity">
    <reaction evidence="15">
        <text>a 5'-end (5'-triphosphoguanosine)-(2'-O-methyladenylyl)-adenylyl-cytidylyl-adenosine in mRNA + S-adenosyl-L-methionine = a 5'-end (N(7)-methyl 5'-triphosphoguanosine)-(2'-O-methyladenylyl)-adenylyl-cytidylyl-adenosine in mRNA + S-adenosyl-L-homocysteine</text>
        <dbReference type="Rhea" id="RHEA:65440"/>
        <dbReference type="Rhea" id="RHEA-COMP:16798"/>
        <dbReference type="Rhea" id="RHEA-COMP:16801"/>
        <dbReference type="ChEBI" id="CHEBI:57856"/>
        <dbReference type="ChEBI" id="CHEBI:59789"/>
        <dbReference type="ChEBI" id="CHEBI:156482"/>
        <dbReference type="ChEBI" id="CHEBI:156483"/>
    </reaction>
</comment>
<dbReference type="Pfam" id="PF00946">
    <property type="entry name" value="Mononeg_RNA_pol"/>
    <property type="match status" value="1"/>
</dbReference>
<evidence type="ECO:0000313" key="22">
    <source>
        <dbReference type="EMBL" id="ALM62229.1"/>
    </source>
</evidence>
<evidence type="ECO:0000256" key="12">
    <source>
        <dbReference type="ARBA" id="ARBA00023042"/>
    </source>
</evidence>
<keyword evidence="9" id="KW-0067">ATP-binding</keyword>
<keyword evidence="11" id="KW-0693">Viral RNA replication</keyword>